<gene>
    <name evidence="1" type="ORF">L6452_20758</name>
</gene>
<proteinExistence type="predicted"/>
<protein>
    <submittedName>
        <fullName evidence="1">Uncharacterized protein</fullName>
    </submittedName>
</protein>
<evidence type="ECO:0000313" key="2">
    <source>
        <dbReference type="Proteomes" id="UP001055879"/>
    </source>
</evidence>
<name>A0ACB9BE58_ARCLA</name>
<dbReference type="EMBL" id="CM042052">
    <property type="protein sequence ID" value="KAI3719853.1"/>
    <property type="molecule type" value="Genomic_DNA"/>
</dbReference>
<sequence>MGGVVSELGENGRAKNSQQILSYLRAKTREEKMYPKKTGFPISHMVFFRAKKGNFMPSQKLKNTAVTPVVLDEEDEADISSEQHQQNIYESRVQDILDVPETDWY</sequence>
<organism evidence="1 2">
    <name type="scientific">Arctium lappa</name>
    <name type="common">Greater burdock</name>
    <name type="synonym">Lappa major</name>
    <dbReference type="NCBI Taxonomy" id="4217"/>
    <lineage>
        <taxon>Eukaryota</taxon>
        <taxon>Viridiplantae</taxon>
        <taxon>Streptophyta</taxon>
        <taxon>Embryophyta</taxon>
        <taxon>Tracheophyta</taxon>
        <taxon>Spermatophyta</taxon>
        <taxon>Magnoliopsida</taxon>
        <taxon>eudicotyledons</taxon>
        <taxon>Gunneridae</taxon>
        <taxon>Pentapetalae</taxon>
        <taxon>asterids</taxon>
        <taxon>campanulids</taxon>
        <taxon>Asterales</taxon>
        <taxon>Asteraceae</taxon>
        <taxon>Carduoideae</taxon>
        <taxon>Cardueae</taxon>
        <taxon>Arctiinae</taxon>
        <taxon>Arctium</taxon>
    </lineage>
</organism>
<reference evidence="1 2" key="2">
    <citation type="journal article" date="2022" name="Mol. Ecol. Resour.">
        <title>The genomes of chicory, endive, great burdock and yacon provide insights into Asteraceae paleo-polyploidization history and plant inulin production.</title>
        <authorList>
            <person name="Fan W."/>
            <person name="Wang S."/>
            <person name="Wang H."/>
            <person name="Wang A."/>
            <person name="Jiang F."/>
            <person name="Liu H."/>
            <person name="Zhao H."/>
            <person name="Xu D."/>
            <person name="Zhang Y."/>
        </authorList>
    </citation>
    <scope>NUCLEOTIDE SEQUENCE [LARGE SCALE GENOMIC DNA]</scope>
    <source>
        <strain evidence="2">cv. Niubang</strain>
    </source>
</reference>
<dbReference type="Proteomes" id="UP001055879">
    <property type="component" value="Linkage Group LG06"/>
</dbReference>
<accession>A0ACB9BE58</accession>
<reference evidence="2" key="1">
    <citation type="journal article" date="2022" name="Mol. Ecol. Resour.">
        <title>The genomes of chicory, endive, great burdock and yacon provide insights into Asteraceae palaeo-polyploidization history and plant inulin production.</title>
        <authorList>
            <person name="Fan W."/>
            <person name="Wang S."/>
            <person name="Wang H."/>
            <person name="Wang A."/>
            <person name="Jiang F."/>
            <person name="Liu H."/>
            <person name="Zhao H."/>
            <person name="Xu D."/>
            <person name="Zhang Y."/>
        </authorList>
    </citation>
    <scope>NUCLEOTIDE SEQUENCE [LARGE SCALE GENOMIC DNA]</scope>
    <source>
        <strain evidence="2">cv. Niubang</strain>
    </source>
</reference>
<comment type="caution">
    <text evidence="1">The sequence shown here is derived from an EMBL/GenBank/DDBJ whole genome shotgun (WGS) entry which is preliminary data.</text>
</comment>
<evidence type="ECO:0000313" key="1">
    <source>
        <dbReference type="EMBL" id="KAI3719853.1"/>
    </source>
</evidence>
<keyword evidence="2" id="KW-1185">Reference proteome</keyword>